<feature type="compositionally biased region" description="Basic residues" evidence="1">
    <location>
        <begin position="57"/>
        <end position="70"/>
    </location>
</feature>
<keyword evidence="3" id="KW-1185">Reference proteome</keyword>
<reference evidence="2 3" key="1">
    <citation type="journal article" date="2009" name="Science">
        <title>Green evolution and dynamic adaptations revealed by genomes of the marine picoeukaryotes Micromonas.</title>
        <authorList>
            <person name="Worden A.Z."/>
            <person name="Lee J.H."/>
            <person name="Mock T."/>
            <person name="Rouze P."/>
            <person name="Simmons M.P."/>
            <person name="Aerts A.L."/>
            <person name="Allen A.E."/>
            <person name="Cuvelier M.L."/>
            <person name="Derelle E."/>
            <person name="Everett M.V."/>
            <person name="Foulon E."/>
            <person name="Grimwood J."/>
            <person name="Gundlach H."/>
            <person name="Henrissat B."/>
            <person name="Napoli C."/>
            <person name="McDonald S.M."/>
            <person name="Parker M.S."/>
            <person name="Rombauts S."/>
            <person name="Salamov A."/>
            <person name="Von Dassow P."/>
            <person name="Badger J.H."/>
            <person name="Coutinho P.M."/>
            <person name="Demir E."/>
            <person name="Dubchak I."/>
            <person name="Gentemann C."/>
            <person name="Eikrem W."/>
            <person name="Gready J.E."/>
            <person name="John U."/>
            <person name="Lanier W."/>
            <person name="Lindquist E.A."/>
            <person name="Lucas S."/>
            <person name="Mayer K.F."/>
            <person name="Moreau H."/>
            <person name="Not F."/>
            <person name="Otillar R."/>
            <person name="Panaud O."/>
            <person name="Pangilinan J."/>
            <person name="Paulsen I."/>
            <person name="Piegu B."/>
            <person name="Poliakov A."/>
            <person name="Robbens S."/>
            <person name="Schmutz J."/>
            <person name="Toulza E."/>
            <person name="Wyss T."/>
            <person name="Zelensky A."/>
            <person name="Zhou K."/>
            <person name="Armbrust E.V."/>
            <person name="Bhattacharya D."/>
            <person name="Goodenough U.W."/>
            <person name="Van de Peer Y."/>
            <person name="Grigoriev I.V."/>
        </authorList>
    </citation>
    <scope>NUCLEOTIDE SEQUENCE [LARGE SCALE GENOMIC DNA]</scope>
    <source>
        <strain evidence="3">RCC299 / NOUM17</strain>
    </source>
</reference>
<dbReference type="InParanoid" id="C1EHD3"/>
<dbReference type="RefSeq" id="XP_002506228.1">
    <property type="nucleotide sequence ID" value="XM_002506182.1"/>
</dbReference>
<evidence type="ECO:0000313" key="2">
    <source>
        <dbReference type="EMBL" id="ACO67486.1"/>
    </source>
</evidence>
<name>C1EHD3_MICCC</name>
<gene>
    <name evidence="2" type="ORF">MICPUN_64184</name>
</gene>
<protein>
    <submittedName>
        <fullName evidence="2">Uncharacterized protein</fullName>
    </submittedName>
</protein>
<evidence type="ECO:0000313" key="3">
    <source>
        <dbReference type="Proteomes" id="UP000002009"/>
    </source>
</evidence>
<accession>C1EHD3</accession>
<proteinExistence type="predicted"/>
<sequence length="70" mass="7915">MGDSEFEYSDEEYGNVVNSSLQQAQVRGRVPSAPEPASRAYTEDPPPRDFATFRPAHQLRHRRLNRGTPA</sequence>
<dbReference type="EMBL" id="CP001332">
    <property type="protein sequence ID" value="ACO67486.1"/>
    <property type="molecule type" value="Genomic_DNA"/>
</dbReference>
<dbReference type="KEGG" id="mis:MICPUN_64184"/>
<organism evidence="2 3">
    <name type="scientific">Micromonas commoda (strain RCC299 / NOUM17 / CCMP2709)</name>
    <name type="common">Picoplanktonic green alga</name>
    <dbReference type="NCBI Taxonomy" id="296587"/>
    <lineage>
        <taxon>Eukaryota</taxon>
        <taxon>Viridiplantae</taxon>
        <taxon>Chlorophyta</taxon>
        <taxon>Mamiellophyceae</taxon>
        <taxon>Mamiellales</taxon>
        <taxon>Mamiellaceae</taxon>
        <taxon>Micromonas</taxon>
    </lineage>
</organism>
<feature type="region of interest" description="Disordered" evidence="1">
    <location>
        <begin position="19"/>
        <end position="70"/>
    </location>
</feature>
<evidence type="ECO:0000256" key="1">
    <source>
        <dbReference type="SAM" id="MobiDB-lite"/>
    </source>
</evidence>
<dbReference type="GeneID" id="8249157"/>
<dbReference type="AlphaFoldDB" id="C1EHD3"/>
<dbReference type="Proteomes" id="UP000002009">
    <property type="component" value="Chromosome 14"/>
</dbReference>